<keyword evidence="2" id="KW-0813">Transport</keyword>
<evidence type="ECO:0000256" key="3">
    <source>
        <dbReference type="ARBA" id="ARBA00022475"/>
    </source>
</evidence>
<dbReference type="InterPro" id="IPR052157">
    <property type="entry name" value="BCAA_transport_permease"/>
</dbReference>
<proteinExistence type="inferred from homology"/>
<evidence type="ECO:0000313" key="12">
    <source>
        <dbReference type="EMBL" id="TXG91322.1"/>
    </source>
</evidence>
<feature type="transmembrane region" description="Helical" evidence="11">
    <location>
        <begin position="235"/>
        <end position="254"/>
    </location>
</feature>
<evidence type="ECO:0000256" key="1">
    <source>
        <dbReference type="ARBA" id="ARBA00004651"/>
    </source>
</evidence>
<gene>
    <name evidence="12" type="ORF">DW322_15290</name>
</gene>
<dbReference type="Proteomes" id="UP000471120">
    <property type="component" value="Unassembled WGS sequence"/>
</dbReference>
<organism evidence="12 13">
    <name type="scientific">Rhodococcus rhodnii</name>
    <dbReference type="NCBI Taxonomy" id="38312"/>
    <lineage>
        <taxon>Bacteria</taxon>
        <taxon>Bacillati</taxon>
        <taxon>Actinomycetota</taxon>
        <taxon>Actinomycetes</taxon>
        <taxon>Mycobacteriales</taxon>
        <taxon>Nocardiaceae</taxon>
        <taxon>Rhodococcus</taxon>
    </lineage>
</organism>
<dbReference type="GO" id="GO:0015808">
    <property type="term" value="P:L-alanine transport"/>
    <property type="evidence" value="ECO:0007669"/>
    <property type="project" value="TreeGrafter"/>
</dbReference>
<reference evidence="12 13" key="1">
    <citation type="submission" date="2018-07" db="EMBL/GenBank/DDBJ databases">
        <title>Genome sequence of Rhodococcus rhodnii ATCC 35071 from Rhodnius prolixus.</title>
        <authorList>
            <person name="Patel V."/>
            <person name="Vogel K.J."/>
        </authorList>
    </citation>
    <scope>NUCLEOTIDE SEQUENCE [LARGE SCALE GENOMIC DNA]</scope>
    <source>
        <strain evidence="12 13">ATCC 35071</strain>
    </source>
</reference>
<dbReference type="AlphaFoldDB" id="A0A6P2CG36"/>
<keyword evidence="4" id="KW-0997">Cell inner membrane</keyword>
<keyword evidence="7 11" id="KW-1133">Transmembrane helix</keyword>
<keyword evidence="3" id="KW-1003">Cell membrane</keyword>
<feature type="transmembrane region" description="Helical" evidence="11">
    <location>
        <begin position="266"/>
        <end position="283"/>
    </location>
</feature>
<feature type="transmembrane region" description="Helical" evidence="11">
    <location>
        <begin position="493"/>
        <end position="512"/>
    </location>
</feature>
<dbReference type="GO" id="GO:0042941">
    <property type="term" value="P:D-alanine transmembrane transport"/>
    <property type="evidence" value="ECO:0007669"/>
    <property type="project" value="TreeGrafter"/>
</dbReference>
<feature type="transmembrane region" description="Helical" evidence="11">
    <location>
        <begin position="446"/>
        <end position="463"/>
    </location>
</feature>
<evidence type="ECO:0000256" key="10">
    <source>
        <dbReference type="SAM" id="MobiDB-lite"/>
    </source>
</evidence>
<accession>A0A6P2CG36</accession>
<dbReference type="Pfam" id="PF02653">
    <property type="entry name" value="BPD_transp_2"/>
    <property type="match status" value="1"/>
</dbReference>
<feature type="region of interest" description="Disordered" evidence="10">
    <location>
        <begin position="1"/>
        <end position="45"/>
    </location>
</feature>
<keyword evidence="6" id="KW-0029">Amino-acid transport</keyword>
<dbReference type="PANTHER" id="PTHR11795:SF371">
    <property type="entry name" value="HIGH-AFFINITY BRANCHED-CHAIN AMINO ACID TRANSPORT SYSTEM PERMEASE PROTEIN LIVH"/>
    <property type="match status" value="1"/>
</dbReference>
<dbReference type="CDD" id="cd06582">
    <property type="entry name" value="TM_PBP1_LivH_like"/>
    <property type="match status" value="1"/>
</dbReference>
<protein>
    <submittedName>
        <fullName evidence="12">Branched-chain amino acid ABC transporter permease</fullName>
    </submittedName>
</protein>
<comment type="caution">
    <text evidence="12">The sequence shown here is derived from an EMBL/GenBank/DDBJ whole genome shotgun (WGS) entry which is preliminary data.</text>
</comment>
<dbReference type="GO" id="GO:0015188">
    <property type="term" value="F:L-isoleucine transmembrane transporter activity"/>
    <property type="evidence" value="ECO:0007669"/>
    <property type="project" value="TreeGrafter"/>
</dbReference>
<feature type="transmembrane region" description="Helical" evidence="11">
    <location>
        <begin position="361"/>
        <end position="385"/>
    </location>
</feature>
<dbReference type="EMBL" id="QRCM01000001">
    <property type="protein sequence ID" value="TXG91322.1"/>
    <property type="molecule type" value="Genomic_DNA"/>
</dbReference>
<evidence type="ECO:0000313" key="13">
    <source>
        <dbReference type="Proteomes" id="UP000471120"/>
    </source>
</evidence>
<keyword evidence="5 11" id="KW-0812">Transmembrane</keyword>
<dbReference type="GO" id="GO:0015190">
    <property type="term" value="F:L-leucine transmembrane transporter activity"/>
    <property type="evidence" value="ECO:0007669"/>
    <property type="project" value="TreeGrafter"/>
</dbReference>
<evidence type="ECO:0000256" key="8">
    <source>
        <dbReference type="ARBA" id="ARBA00023136"/>
    </source>
</evidence>
<dbReference type="GO" id="GO:0005886">
    <property type="term" value="C:plasma membrane"/>
    <property type="evidence" value="ECO:0007669"/>
    <property type="project" value="UniProtKB-SubCell"/>
</dbReference>
<sequence length="519" mass="54875">MQGSHRQSRERRRHSRANTAARHTGAPIPHHAEKSRGDRFTVSAPTARRVVTRRARQLKLLLFRRTCVASSRTKQYGPIPRARHVVRALVIAFLGIVAALTVGGSALAQPADPPPPDPGSAVEAPAAGGVPVSGSLNNGGERLTGVTVRAVDASGSEVASTESAEGGRWELVVPPGAYTFEIDTDTLPDGVSVQGAVDRQVAEGRINAVVFSFGEVRTGNAVPLWEQMLRLLVDGLRFGLVIAIAGVGLSLIFGTTGLTNFAHGELVTLGAVFAWVFNVTFGIQLIPATILAILVGIAIGALANLGIWKPLRKRRTGLIPQLVVSIGLAIALRYIILIFFSDRSQPYADYQGQVQHEWGPFAITSVNLATIVISTVVLIGVALLLQKTRIGKAMRAVADNRDLAASSGIDVERVILFVWGLGGGLAALGGVLFGLSELAGRVQWEMGFKLLLLMFAGITLGGLGTAYGALLGCIIVGVVVQMSTLVLDPDLKYIGGLLILILILIVRPQGILGSRQRIG</sequence>
<feature type="transmembrane region" description="Helical" evidence="11">
    <location>
        <begin position="85"/>
        <end position="108"/>
    </location>
</feature>
<evidence type="ECO:0000256" key="6">
    <source>
        <dbReference type="ARBA" id="ARBA00022970"/>
    </source>
</evidence>
<feature type="transmembrane region" description="Helical" evidence="11">
    <location>
        <begin position="289"/>
        <end position="307"/>
    </location>
</feature>
<feature type="compositionally biased region" description="Basic residues" evidence="10">
    <location>
        <begin position="1"/>
        <end position="16"/>
    </location>
</feature>
<evidence type="ECO:0000256" key="7">
    <source>
        <dbReference type="ARBA" id="ARBA00022989"/>
    </source>
</evidence>
<evidence type="ECO:0000256" key="11">
    <source>
        <dbReference type="SAM" id="Phobius"/>
    </source>
</evidence>
<feature type="region of interest" description="Disordered" evidence="10">
    <location>
        <begin position="107"/>
        <end position="141"/>
    </location>
</feature>
<keyword evidence="8 11" id="KW-0472">Membrane</keyword>
<evidence type="ECO:0000256" key="4">
    <source>
        <dbReference type="ARBA" id="ARBA00022519"/>
    </source>
</evidence>
<evidence type="ECO:0000256" key="2">
    <source>
        <dbReference type="ARBA" id="ARBA00022448"/>
    </source>
</evidence>
<dbReference type="GO" id="GO:1903806">
    <property type="term" value="P:L-isoleucine import across plasma membrane"/>
    <property type="evidence" value="ECO:0007669"/>
    <property type="project" value="TreeGrafter"/>
</dbReference>
<comment type="subcellular location">
    <subcellularLocation>
        <location evidence="1">Cell membrane</location>
        <topology evidence="1">Multi-pass membrane protein</topology>
    </subcellularLocation>
</comment>
<feature type="compositionally biased region" description="Basic and acidic residues" evidence="10">
    <location>
        <begin position="30"/>
        <end position="39"/>
    </location>
</feature>
<comment type="similarity">
    <text evidence="9">Belongs to the binding-protein-dependent transport system permease family. LivHM subfamily.</text>
</comment>
<dbReference type="GO" id="GO:0005304">
    <property type="term" value="F:L-valine transmembrane transporter activity"/>
    <property type="evidence" value="ECO:0007669"/>
    <property type="project" value="TreeGrafter"/>
</dbReference>
<evidence type="ECO:0000256" key="5">
    <source>
        <dbReference type="ARBA" id="ARBA00022692"/>
    </source>
</evidence>
<feature type="transmembrane region" description="Helical" evidence="11">
    <location>
        <begin position="414"/>
        <end position="434"/>
    </location>
</feature>
<feature type="compositionally biased region" description="Low complexity" evidence="10">
    <location>
        <begin position="119"/>
        <end position="135"/>
    </location>
</feature>
<feature type="transmembrane region" description="Helical" evidence="11">
    <location>
        <begin position="319"/>
        <end position="341"/>
    </location>
</feature>
<evidence type="ECO:0000256" key="9">
    <source>
        <dbReference type="ARBA" id="ARBA00037998"/>
    </source>
</evidence>
<dbReference type="PANTHER" id="PTHR11795">
    <property type="entry name" value="BRANCHED-CHAIN AMINO ACID TRANSPORT SYSTEM PERMEASE PROTEIN LIVH"/>
    <property type="match status" value="1"/>
</dbReference>
<name>A0A6P2CG36_9NOCA</name>
<dbReference type="InterPro" id="IPR001851">
    <property type="entry name" value="ABC_transp_permease"/>
</dbReference>
<dbReference type="GO" id="GO:0015192">
    <property type="term" value="F:L-phenylalanine transmembrane transporter activity"/>
    <property type="evidence" value="ECO:0007669"/>
    <property type="project" value="TreeGrafter"/>
</dbReference>